<organism evidence="1 2">
    <name type="scientific">Estrella lausannensis</name>
    <dbReference type="NCBI Taxonomy" id="483423"/>
    <lineage>
        <taxon>Bacteria</taxon>
        <taxon>Pseudomonadati</taxon>
        <taxon>Chlamydiota</taxon>
        <taxon>Chlamydiia</taxon>
        <taxon>Parachlamydiales</taxon>
        <taxon>Candidatus Criblamydiaceae</taxon>
        <taxon>Estrella</taxon>
    </lineage>
</organism>
<reference evidence="2" key="1">
    <citation type="submission" date="2015-06" db="EMBL/GenBank/DDBJ databases">
        <authorList>
            <person name="Bertelli C."/>
        </authorList>
    </citation>
    <scope>NUCLEOTIDE SEQUENCE [LARGE SCALE GENOMIC DNA]</scope>
    <source>
        <strain evidence="2">CRIB-30</strain>
    </source>
</reference>
<protein>
    <submittedName>
        <fullName evidence="1">Uncharacterized protein</fullName>
    </submittedName>
</protein>
<proteinExistence type="predicted"/>
<sequence length="60" mass="6686">MPCPKRSGKTEYVTSLVKHTKERQRTLFLPHLRLNHSSATTQAIPSFFAALAAAALRATY</sequence>
<dbReference type="AlphaFoldDB" id="A0A0H5DR33"/>
<keyword evidence="2" id="KW-1185">Reference proteome</keyword>
<evidence type="ECO:0000313" key="1">
    <source>
        <dbReference type="EMBL" id="CRX39131.1"/>
    </source>
</evidence>
<evidence type="ECO:0000313" key="2">
    <source>
        <dbReference type="Proteomes" id="UP000220251"/>
    </source>
</evidence>
<dbReference type="EMBL" id="CWGJ01000025">
    <property type="protein sequence ID" value="CRX39131.1"/>
    <property type="molecule type" value="Genomic_DNA"/>
</dbReference>
<dbReference type="Proteomes" id="UP000220251">
    <property type="component" value="Unassembled WGS sequence"/>
</dbReference>
<gene>
    <name evidence="1" type="ORF">ELAC_1806</name>
</gene>
<name>A0A0H5DR33_9BACT</name>
<accession>A0A0H5DR33</accession>